<gene>
    <name evidence="2" type="ORF">RIMI_LOCUS10991813</name>
</gene>
<feature type="compositionally biased region" description="Basic and acidic residues" evidence="1">
    <location>
        <begin position="27"/>
        <end position="43"/>
    </location>
</feature>
<comment type="caution">
    <text evidence="2">The sequence shown here is derived from an EMBL/GenBank/DDBJ whole genome shotgun (WGS) entry which is preliminary data.</text>
</comment>
<evidence type="ECO:0000313" key="3">
    <source>
        <dbReference type="Proteomes" id="UP001176940"/>
    </source>
</evidence>
<name>A0ABN9LMG5_9NEOB</name>
<dbReference type="Proteomes" id="UP001176940">
    <property type="component" value="Unassembled WGS sequence"/>
</dbReference>
<organism evidence="2 3">
    <name type="scientific">Ranitomeya imitator</name>
    <name type="common">mimic poison frog</name>
    <dbReference type="NCBI Taxonomy" id="111125"/>
    <lineage>
        <taxon>Eukaryota</taxon>
        <taxon>Metazoa</taxon>
        <taxon>Chordata</taxon>
        <taxon>Craniata</taxon>
        <taxon>Vertebrata</taxon>
        <taxon>Euteleostomi</taxon>
        <taxon>Amphibia</taxon>
        <taxon>Batrachia</taxon>
        <taxon>Anura</taxon>
        <taxon>Neobatrachia</taxon>
        <taxon>Hyloidea</taxon>
        <taxon>Dendrobatidae</taxon>
        <taxon>Dendrobatinae</taxon>
        <taxon>Ranitomeya</taxon>
    </lineage>
</organism>
<accession>A0ABN9LMG5</accession>
<keyword evidence="3" id="KW-1185">Reference proteome</keyword>
<protein>
    <submittedName>
        <fullName evidence="2">Uncharacterized protein</fullName>
    </submittedName>
</protein>
<sequence length="105" mass="12487">MGHHQKRELELRKIQEYEPRATATEWEEQKKDGRRREDKKQMDKERCVLADVHDGNVKKKQVLDLSEQLATLRSIDKPERSLLLSDQMAGKIVEWSFRTMRQPAE</sequence>
<evidence type="ECO:0000256" key="1">
    <source>
        <dbReference type="SAM" id="MobiDB-lite"/>
    </source>
</evidence>
<proteinExistence type="predicted"/>
<feature type="region of interest" description="Disordered" evidence="1">
    <location>
        <begin position="1"/>
        <end position="43"/>
    </location>
</feature>
<evidence type="ECO:0000313" key="2">
    <source>
        <dbReference type="EMBL" id="CAJ0945730.1"/>
    </source>
</evidence>
<dbReference type="EMBL" id="CAUEEQ010024332">
    <property type="protein sequence ID" value="CAJ0945730.1"/>
    <property type="molecule type" value="Genomic_DNA"/>
</dbReference>
<feature type="compositionally biased region" description="Basic and acidic residues" evidence="1">
    <location>
        <begin position="7"/>
        <end position="19"/>
    </location>
</feature>
<reference evidence="2" key="1">
    <citation type="submission" date="2023-07" db="EMBL/GenBank/DDBJ databases">
        <authorList>
            <person name="Stuckert A."/>
        </authorList>
    </citation>
    <scope>NUCLEOTIDE SEQUENCE</scope>
</reference>